<reference evidence="3" key="1">
    <citation type="journal article" date="2011" name="PLoS Biol.">
        <title>Gene gain and loss during evolution of obligate parasitism in the white rust pathogen of Arabidopsis thaliana.</title>
        <authorList>
            <person name="Kemen E."/>
            <person name="Gardiner A."/>
            <person name="Schultz-Larsen T."/>
            <person name="Kemen A.C."/>
            <person name="Balmuth A.L."/>
            <person name="Robert-Seilaniantz A."/>
            <person name="Bailey K."/>
            <person name="Holub E."/>
            <person name="Studholme D.J."/>
            <person name="Maclean D."/>
            <person name="Jones J.D."/>
        </authorList>
    </citation>
    <scope>NUCLEOTIDE SEQUENCE</scope>
</reference>
<feature type="compositionally biased region" description="Polar residues" evidence="2">
    <location>
        <begin position="482"/>
        <end position="492"/>
    </location>
</feature>
<sequence>MTISTLRQSRIQAAIDECARNVRVYQQKMKNGDPEFTMDIIQEQIQTMIRLRKELKTINNQEVESDTSSKAMSYQESENQDNQEAEWNGPDKSAEDRVNVMDSWVLQTDSKLDNIEKSIKKVEQSRSNANMLMSRRNTTTYVNEACRVERKHVQADESSKALSDRASTLIASNRKDAENGQNGKSEGITQLTAGELGENALYLNETQKLRDELTQLRATLEETDNKSFEIEREFSCTKRLLLKEQERFRDAESDRKKLHVEMSTLRECISRLEAEKLNLEALVDGKTCELAGLKTDLKKSFQASSAAQLENEKRFGLVRESERRLEEECFRLRTEITEMTRSNTANGHIVETLEKQLGETQEVLTLANAAKEDVQDKLATLHKQKLVEMSEKEKALERARTAESSLKLVSTELHTVKAHLCSMEDTHKVSSRKHASIETELGDLRKKVTAQELMLKKSGVSLHEANEELKEARANVQKHKTLVQSTKQTACDKTSEMDRIRKQLTRVQTELASAVSNNRDNARNSQQAKETIKSLRQELRQAREEVIALTTKNSNLESTSSKLADDLKTKVNSNAQLSKEVEELKHYRTALSVVILVFTSVLLCSIMK</sequence>
<accession>F0WAG4</accession>
<feature type="region of interest" description="Disordered" evidence="2">
    <location>
        <begin position="172"/>
        <end position="191"/>
    </location>
</feature>
<feature type="compositionally biased region" description="Polar residues" evidence="2">
    <location>
        <begin position="60"/>
        <end position="77"/>
    </location>
</feature>
<organism evidence="3">
    <name type="scientific">Albugo laibachii Nc14</name>
    <dbReference type="NCBI Taxonomy" id="890382"/>
    <lineage>
        <taxon>Eukaryota</taxon>
        <taxon>Sar</taxon>
        <taxon>Stramenopiles</taxon>
        <taxon>Oomycota</taxon>
        <taxon>Peronosporomycetes</taxon>
        <taxon>Albuginales</taxon>
        <taxon>Albuginaceae</taxon>
        <taxon>Albugo</taxon>
    </lineage>
</organism>
<name>F0WAG4_9STRA</name>
<evidence type="ECO:0000256" key="2">
    <source>
        <dbReference type="SAM" id="MobiDB-lite"/>
    </source>
</evidence>
<feature type="region of interest" description="Disordered" evidence="2">
    <location>
        <begin position="60"/>
        <end position="94"/>
    </location>
</feature>
<feature type="coiled-coil region" evidence="1">
    <location>
        <begin position="262"/>
        <end position="289"/>
    </location>
</feature>
<feature type="region of interest" description="Disordered" evidence="2">
    <location>
        <begin position="476"/>
        <end position="496"/>
    </location>
</feature>
<reference evidence="3" key="2">
    <citation type="submission" date="2011-02" db="EMBL/GenBank/DDBJ databases">
        <authorList>
            <person name="MacLean D."/>
        </authorList>
    </citation>
    <scope>NUCLEOTIDE SEQUENCE</scope>
</reference>
<evidence type="ECO:0000256" key="1">
    <source>
        <dbReference type="SAM" id="Coils"/>
    </source>
</evidence>
<feature type="coiled-coil region" evidence="1">
    <location>
        <begin position="199"/>
        <end position="233"/>
    </location>
</feature>
<dbReference type="EMBL" id="FR824090">
    <property type="protein sequence ID" value="CCA18135.1"/>
    <property type="molecule type" value="Genomic_DNA"/>
</dbReference>
<dbReference type="HOGENOM" id="CLU_449338_0_0_1"/>
<protein>
    <submittedName>
        <fullName evidence="3">Myosinlike protein putative</fullName>
    </submittedName>
</protein>
<proteinExistence type="predicted"/>
<keyword evidence="1" id="KW-0175">Coiled coil</keyword>
<dbReference type="AlphaFoldDB" id="F0WAG4"/>
<gene>
    <name evidence="3" type="primary">AlNc14C45G3691</name>
    <name evidence="3" type="ORF">ALNC14_042780</name>
</gene>
<feature type="compositionally biased region" description="Polar residues" evidence="2">
    <location>
        <begin position="179"/>
        <end position="191"/>
    </location>
</feature>
<evidence type="ECO:0000313" key="3">
    <source>
        <dbReference type="EMBL" id="CCA18135.1"/>
    </source>
</evidence>